<keyword evidence="2 3" id="KW-0732">Signal</keyword>
<dbReference type="InterPro" id="IPR000914">
    <property type="entry name" value="SBP_5_dom"/>
</dbReference>
<dbReference type="Gene3D" id="3.10.105.10">
    <property type="entry name" value="Dipeptide-binding Protein, Domain 3"/>
    <property type="match status" value="1"/>
</dbReference>
<proteinExistence type="inferred from homology"/>
<dbReference type="AlphaFoldDB" id="A0A2T0XAV4"/>
<evidence type="ECO:0000259" key="4">
    <source>
        <dbReference type="Pfam" id="PF00496"/>
    </source>
</evidence>
<comment type="caution">
    <text evidence="5">The sequence shown here is derived from an EMBL/GenBank/DDBJ whole genome shotgun (WGS) entry which is preliminary data.</text>
</comment>
<reference evidence="5 6" key="1">
    <citation type="submission" date="2018-03" db="EMBL/GenBank/DDBJ databases">
        <title>Genomic Encyclopedia of Type Strains, Phase III (KMG-III): the genomes of soil and plant-associated and newly described type strains.</title>
        <authorList>
            <person name="Whitman W."/>
        </authorList>
    </citation>
    <scope>NUCLEOTIDE SEQUENCE [LARGE SCALE GENOMIC DNA]</scope>
    <source>
        <strain evidence="5 6">MWH-P2sevCIIIb</strain>
    </source>
</reference>
<feature type="chain" id="PRO_5015623400" evidence="3">
    <location>
        <begin position="23"/>
        <end position="503"/>
    </location>
</feature>
<dbReference type="OrthoDB" id="9801799at2"/>
<dbReference type="CDD" id="cd08511">
    <property type="entry name" value="PBP2_NikA_DppA_OppA_like_5"/>
    <property type="match status" value="1"/>
</dbReference>
<feature type="domain" description="Solute-binding protein family 5" evidence="4">
    <location>
        <begin position="65"/>
        <end position="422"/>
    </location>
</feature>
<dbReference type="PANTHER" id="PTHR30290:SF38">
    <property type="entry name" value="D,D-DIPEPTIDE-BINDING PERIPLASMIC PROTEIN DDPA-RELATED"/>
    <property type="match status" value="1"/>
</dbReference>
<evidence type="ECO:0000256" key="3">
    <source>
        <dbReference type="SAM" id="SignalP"/>
    </source>
</evidence>
<dbReference type="Proteomes" id="UP000238308">
    <property type="component" value="Unassembled WGS sequence"/>
</dbReference>
<organism evidence="5 6">
    <name type="scientific">Jezberella montanilacus</name>
    <dbReference type="NCBI Taxonomy" id="323426"/>
    <lineage>
        <taxon>Bacteria</taxon>
        <taxon>Pseudomonadati</taxon>
        <taxon>Pseudomonadota</taxon>
        <taxon>Betaproteobacteria</taxon>
        <taxon>Burkholderiales</taxon>
        <taxon>Alcaligenaceae</taxon>
        <taxon>Jezberella</taxon>
    </lineage>
</organism>
<keyword evidence="6" id="KW-1185">Reference proteome</keyword>
<evidence type="ECO:0000256" key="1">
    <source>
        <dbReference type="ARBA" id="ARBA00005695"/>
    </source>
</evidence>
<sequence>MKRVVKLVSLSALLLVVSAVQAQTLRIGLQEDPDVLDPHRARTYVGRIVFTSLCDKLVDLTPDLKFAPQLATSWAFTDENKTLTFKLRDDVLFHDGSKFDAVAAKANIERAMTLPDSLRKGELASVASVEAPDSTTMILKLKNPDATLVAQLSDRAGMMLSPATFDPKDATLVGKHPVCSGPYQFTERVQNDRIVLDKFDKYYDAKSYQFKKVIFKSIPDATVRLANLKSGDLDLIERASPSDAPAIKKDKSLTFAPVSGLGFEEIIFNIANGPRGENGVFKDKRVRQAFELGLDRQAINEVVGEGIFPPAQQPFPPASPYFSEKFPVKARDVTKAKALLKAAGFERVKVELIAGNNTTEASTTQLIQAMLAEVGFDVNIRPTEFAAMLKESASGNFDAMLVGWSGRADPDGNVYNFATCKGGLNDGRYCNPEVDKLLNATRVELDVAKRKALYDQVQTILQDELPEMYVYYQPWPFALSSKVKGFTAHPDGMIRLRGVSVAQ</sequence>
<evidence type="ECO:0000256" key="2">
    <source>
        <dbReference type="ARBA" id="ARBA00022729"/>
    </source>
</evidence>
<dbReference type="GO" id="GO:0043190">
    <property type="term" value="C:ATP-binding cassette (ABC) transporter complex"/>
    <property type="evidence" value="ECO:0007669"/>
    <property type="project" value="InterPro"/>
</dbReference>
<dbReference type="PIRSF" id="PIRSF002741">
    <property type="entry name" value="MppA"/>
    <property type="match status" value="1"/>
</dbReference>
<evidence type="ECO:0000313" key="6">
    <source>
        <dbReference type="Proteomes" id="UP000238308"/>
    </source>
</evidence>
<dbReference type="SUPFAM" id="SSF53850">
    <property type="entry name" value="Periplasmic binding protein-like II"/>
    <property type="match status" value="1"/>
</dbReference>
<dbReference type="GO" id="GO:0015833">
    <property type="term" value="P:peptide transport"/>
    <property type="evidence" value="ECO:0007669"/>
    <property type="project" value="TreeGrafter"/>
</dbReference>
<accession>A0A2T0XAV4</accession>
<dbReference type="EMBL" id="PVTV01000019">
    <property type="protein sequence ID" value="PRY96076.1"/>
    <property type="molecule type" value="Genomic_DNA"/>
</dbReference>
<dbReference type="InterPro" id="IPR030678">
    <property type="entry name" value="Peptide/Ni-bd"/>
</dbReference>
<dbReference type="Gene3D" id="3.90.76.10">
    <property type="entry name" value="Dipeptide-binding Protein, Domain 1"/>
    <property type="match status" value="1"/>
</dbReference>
<evidence type="ECO:0000313" key="5">
    <source>
        <dbReference type="EMBL" id="PRY96076.1"/>
    </source>
</evidence>
<dbReference type="GO" id="GO:1904680">
    <property type="term" value="F:peptide transmembrane transporter activity"/>
    <property type="evidence" value="ECO:0007669"/>
    <property type="project" value="TreeGrafter"/>
</dbReference>
<dbReference type="Pfam" id="PF00496">
    <property type="entry name" value="SBP_bac_5"/>
    <property type="match status" value="1"/>
</dbReference>
<dbReference type="PANTHER" id="PTHR30290">
    <property type="entry name" value="PERIPLASMIC BINDING COMPONENT OF ABC TRANSPORTER"/>
    <property type="match status" value="1"/>
</dbReference>
<dbReference type="Gene3D" id="3.40.190.10">
    <property type="entry name" value="Periplasmic binding protein-like II"/>
    <property type="match status" value="1"/>
</dbReference>
<name>A0A2T0XAV4_9BURK</name>
<dbReference type="GO" id="GO:0030288">
    <property type="term" value="C:outer membrane-bounded periplasmic space"/>
    <property type="evidence" value="ECO:0007669"/>
    <property type="project" value="UniProtKB-ARBA"/>
</dbReference>
<comment type="similarity">
    <text evidence="1">Belongs to the bacterial solute-binding protein 5 family.</text>
</comment>
<protein>
    <submittedName>
        <fullName evidence="5">Peptide/nickel transport system substrate-binding protein</fullName>
    </submittedName>
</protein>
<dbReference type="RefSeq" id="WP_106228829.1">
    <property type="nucleotide sequence ID" value="NZ_PVTV01000019.1"/>
</dbReference>
<feature type="signal peptide" evidence="3">
    <location>
        <begin position="1"/>
        <end position="22"/>
    </location>
</feature>
<dbReference type="InterPro" id="IPR039424">
    <property type="entry name" value="SBP_5"/>
</dbReference>
<gene>
    <name evidence="5" type="ORF">BCM14_3016</name>
</gene>